<protein>
    <recommendedName>
        <fullName evidence="1">Alanine dehydrogenase/pyridine nucleotide transhydrogenase N-terminal domain-containing protein</fullName>
    </recommendedName>
</protein>
<gene>
    <name evidence="2" type="ORF">FRZ54_05400</name>
</gene>
<evidence type="ECO:0000313" key="3">
    <source>
        <dbReference type="Proteomes" id="UP000321479"/>
    </source>
</evidence>
<feature type="domain" description="Alanine dehydrogenase/pyridine nucleotide transhydrogenase N-terminal" evidence="1">
    <location>
        <begin position="14"/>
        <end position="77"/>
    </location>
</feature>
<name>A0A5B8V265_9SPHI</name>
<organism evidence="2 3">
    <name type="scientific">Mucilaginibacter ginsenosidivorans</name>
    <dbReference type="NCBI Taxonomy" id="398053"/>
    <lineage>
        <taxon>Bacteria</taxon>
        <taxon>Pseudomonadati</taxon>
        <taxon>Bacteroidota</taxon>
        <taxon>Sphingobacteriia</taxon>
        <taxon>Sphingobacteriales</taxon>
        <taxon>Sphingobacteriaceae</taxon>
        <taxon>Mucilaginibacter</taxon>
    </lineage>
</organism>
<dbReference type="KEGG" id="mgin:FRZ54_05400"/>
<accession>A0A5B8V265</accession>
<reference evidence="2 3" key="1">
    <citation type="journal article" date="2017" name="Curr. Microbiol.">
        <title>Mucilaginibacter ginsenosidivorans sp. nov., Isolated from Soil of Ginseng Field.</title>
        <authorList>
            <person name="Kim M.M."/>
            <person name="Siddiqi M.Z."/>
            <person name="Im W.T."/>
        </authorList>
    </citation>
    <scope>NUCLEOTIDE SEQUENCE [LARGE SCALE GENOMIC DNA]</scope>
    <source>
        <strain evidence="2 3">Gsoil 3017</strain>
    </source>
</reference>
<dbReference type="SUPFAM" id="SSF52283">
    <property type="entry name" value="Formate/glycerate dehydrogenase catalytic domain-like"/>
    <property type="match status" value="1"/>
</dbReference>
<dbReference type="EMBL" id="CP042436">
    <property type="protein sequence ID" value="QEC65597.1"/>
    <property type="molecule type" value="Genomic_DNA"/>
</dbReference>
<dbReference type="RefSeq" id="WP_147034417.1">
    <property type="nucleotide sequence ID" value="NZ_CP042436.1"/>
</dbReference>
<dbReference type="Gene3D" id="3.40.50.720">
    <property type="entry name" value="NAD(P)-binding Rossmann-like Domain"/>
    <property type="match status" value="1"/>
</dbReference>
<dbReference type="AlphaFoldDB" id="A0A5B8V265"/>
<keyword evidence="3" id="KW-1185">Reference proteome</keyword>
<sequence>MYYNNRYLKELSFESGVSLLAGEVSVLTKSAHAVWVEKDAGLKAFCVDEDYRMSGAEIRSGSEILKGADMLLSIHADDLSSLDKKQGSYWRLPAFVSP</sequence>
<dbReference type="InterPro" id="IPR007886">
    <property type="entry name" value="AlaDH/PNT_N"/>
</dbReference>
<dbReference type="Proteomes" id="UP000321479">
    <property type="component" value="Chromosome"/>
</dbReference>
<dbReference type="OrthoDB" id="9804592at2"/>
<dbReference type="Pfam" id="PF05222">
    <property type="entry name" value="AlaDh_PNT_N"/>
    <property type="match status" value="1"/>
</dbReference>
<proteinExistence type="predicted"/>
<evidence type="ECO:0000259" key="1">
    <source>
        <dbReference type="Pfam" id="PF05222"/>
    </source>
</evidence>
<evidence type="ECO:0000313" key="2">
    <source>
        <dbReference type="EMBL" id="QEC65597.1"/>
    </source>
</evidence>